<dbReference type="Gene3D" id="3.40.190.80">
    <property type="match status" value="1"/>
</dbReference>
<evidence type="ECO:0000313" key="19">
    <source>
        <dbReference type="Proteomes" id="UP000659061"/>
    </source>
</evidence>
<dbReference type="GO" id="GO:0007165">
    <property type="term" value="P:signal transduction"/>
    <property type="evidence" value="ECO:0007669"/>
    <property type="project" value="TreeGrafter"/>
</dbReference>
<dbReference type="Proteomes" id="UP000587211">
    <property type="component" value="Unassembled WGS sequence"/>
</dbReference>
<evidence type="ECO:0000256" key="8">
    <source>
        <dbReference type="ARBA" id="ARBA00022801"/>
    </source>
</evidence>
<reference evidence="17 18" key="1">
    <citation type="submission" date="2020-07" db="EMBL/GenBank/DDBJ databases">
        <title>Sequencing the genomes of 1000 actinobacteria strains.</title>
        <authorList>
            <person name="Klenk H.-P."/>
        </authorList>
    </citation>
    <scope>NUCLEOTIDE SEQUENCE [LARGE SCALE GENOMIC DNA]</scope>
    <source>
        <strain evidence="17 18">DSM 19087</strain>
    </source>
</reference>
<evidence type="ECO:0000256" key="11">
    <source>
        <dbReference type="ARBA" id="ARBA00049158"/>
    </source>
</evidence>
<evidence type="ECO:0000256" key="3">
    <source>
        <dbReference type="ARBA" id="ARBA00009759"/>
    </source>
</evidence>
<dbReference type="PANTHER" id="PTHR20854:SF4">
    <property type="entry name" value="INOSITOL-1-MONOPHOSPHATASE-RELATED"/>
    <property type="match status" value="1"/>
</dbReference>
<dbReference type="InterPro" id="IPR011809">
    <property type="entry name" value="His_9_proposed"/>
</dbReference>
<evidence type="ECO:0000256" key="2">
    <source>
        <dbReference type="ARBA" id="ARBA00004970"/>
    </source>
</evidence>
<proteinExistence type="inferred from homology"/>
<dbReference type="Pfam" id="PF00459">
    <property type="entry name" value="Inositol_P"/>
    <property type="match status" value="1"/>
</dbReference>
<evidence type="ECO:0000256" key="14">
    <source>
        <dbReference type="PIRSR" id="PIRSR600760-2"/>
    </source>
</evidence>
<dbReference type="SUPFAM" id="SSF56655">
    <property type="entry name" value="Carbohydrate phosphatase"/>
    <property type="match status" value="1"/>
</dbReference>
<reference evidence="16" key="2">
    <citation type="submission" date="2020-09" db="EMBL/GenBank/DDBJ databases">
        <title>Novel species in genus Aeromicrobium.</title>
        <authorList>
            <person name="Zhang G."/>
        </authorList>
    </citation>
    <scope>NUCLEOTIDE SEQUENCE</scope>
    <source>
        <strain evidence="16">SSW1-57</strain>
    </source>
</reference>
<dbReference type="GO" id="GO:0004401">
    <property type="term" value="F:histidinol-phosphatase activity"/>
    <property type="evidence" value="ECO:0007669"/>
    <property type="project" value="UniProtKB-UniRule"/>
</dbReference>
<comment type="cofactor">
    <cofactor evidence="1 14">
        <name>Mg(2+)</name>
        <dbReference type="ChEBI" id="CHEBI:18420"/>
    </cofactor>
</comment>
<dbReference type="EC" id="3.1.3.15" evidence="4 13"/>
<comment type="catalytic activity">
    <reaction evidence="11">
        <text>L-histidinol phosphate + H2O = L-histidinol + phosphate</text>
        <dbReference type="Rhea" id="RHEA:14465"/>
        <dbReference type="ChEBI" id="CHEBI:15377"/>
        <dbReference type="ChEBI" id="CHEBI:43474"/>
        <dbReference type="ChEBI" id="CHEBI:57699"/>
        <dbReference type="ChEBI" id="CHEBI:57980"/>
        <dbReference type="EC" id="3.1.3.15"/>
    </reaction>
</comment>
<comment type="similarity">
    <text evidence="3">Belongs to the inositol monophosphatase superfamily.</text>
</comment>
<evidence type="ECO:0000256" key="9">
    <source>
        <dbReference type="ARBA" id="ARBA00022842"/>
    </source>
</evidence>
<evidence type="ECO:0000313" key="18">
    <source>
        <dbReference type="Proteomes" id="UP000587211"/>
    </source>
</evidence>
<protein>
    <recommendedName>
        <fullName evidence="5 13">Histidinol-phosphatase</fullName>
        <ecNumber evidence="4 13">3.1.3.15</ecNumber>
    </recommendedName>
</protein>
<accession>A0A8I0FWU8</accession>
<dbReference type="RefSeq" id="WP_179425620.1">
    <property type="nucleotide sequence ID" value="NZ_BAAAMP010000016.1"/>
</dbReference>
<feature type="binding site" evidence="14">
    <location>
        <position position="70"/>
    </location>
    <ligand>
        <name>Mg(2+)</name>
        <dbReference type="ChEBI" id="CHEBI:18420"/>
        <label>1</label>
        <note>catalytic</note>
    </ligand>
</feature>
<dbReference type="PANTHER" id="PTHR20854">
    <property type="entry name" value="INOSITOL MONOPHOSPHATASE"/>
    <property type="match status" value="1"/>
</dbReference>
<feature type="binding site" evidence="14">
    <location>
        <position position="91"/>
    </location>
    <ligand>
        <name>Mg(2+)</name>
        <dbReference type="ChEBI" id="CHEBI:18420"/>
        <label>1</label>
        <note>catalytic</note>
    </ligand>
</feature>
<feature type="region of interest" description="Disordered" evidence="15">
    <location>
        <begin position="267"/>
        <end position="298"/>
    </location>
</feature>
<keyword evidence="6" id="KW-0028">Amino-acid biosynthesis</keyword>
<evidence type="ECO:0000256" key="6">
    <source>
        <dbReference type="ARBA" id="ARBA00022605"/>
    </source>
</evidence>
<evidence type="ECO:0000256" key="5">
    <source>
        <dbReference type="ARBA" id="ARBA00021697"/>
    </source>
</evidence>
<comment type="caution">
    <text evidence="16">The sequence shown here is derived from an EMBL/GenBank/DDBJ whole genome shotgun (WGS) entry which is preliminary data.</text>
</comment>
<evidence type="ECO:0000313" key="16">
    <source>
        <dbReference type="EMBL" id="MBD1272129.1"/>
    </source>
</evidence>
<dbReference type="InterPro" id="IPR020583">
    <property type="entry name" value="Inositol_monoP_metal-BS"/>
</dbReference>
<dbReference type="PRINTS" id="PR00377">
    <property type="entry name" value="IMPHPHTASES"/>
</dbReference>
<keyword evidence="9 14" id="KW-0460">Magnesium</keyword>
<keyword evidence="8 16" id="KW-0378">Hydrolase</keyword>
<evidence type="ECO:0000256" key="4">
    <source>
        <dbReference type="ARBA" id="ARBA00013085"/>
    </source>
</evidence>
<evidence type="ECO:0000256" key="1">
    <source>
        <dbReference type="ARBA" id="ARBA00001946"/>
    </source>
</evidence>
<feature type="binding site" evidence="14">
    <location>
        <position position="89"/>
    </location>
    <ligand>
        <name>Mg(2+)</name>
        <dbReference type="ChEBI" id="CHEBI:18420"/>
        <label>1</label>
        <note>catalytic</note>
    </ligand>
</feature>
<keyword evidence="7 14" id="KW-0479">Metal-binding</keyword>
<evidence type="ECO:0000313" key="17">
    <source>
        <dbReference type="EMBL" id="NYI38677.1"/>
    </source>
</evidence>
<dbReference type="NCBIfam" id="TIGR02067">
    <property type="entry name" value="his_9_HisN"/>
    <property type="match status" value="1"/>
</dbReference>
<evidence type="ECO:0000256" key="12">
    <source>
        <dbReference type="ARBA" id="ARBA00053547"/>
    </source>
</evidence>
<comment type="pathway">
    <text evidence="2">Amino-acid biosynthesis; L-histidine biosynthesis; L-histidine from 5-phospho-alpha-D-ribose 1-diphosphate: step 8/9.</text>
</comment>
<evidence type="ECO:0000256" key="15">
    <source>
        <dbReference type="SAM" id="MobiDB-lite"/>
    </source>
</evidence>
<sequence>MANPYLDDLRLAHVLADSADNLSMDRFGALDLEVSTKPDMTYVTESDRAVEEAIRRTLKTSRGRDIVLGEEAGETEGTAENADRRWIVDPIDGTSNFVRGVPVWATLIALEEAGEIVVGCVSAPAIGRRWWAMKGDGAHTGKSFRQTRPIQVSGVRELTAASMSYSSAPSWGQIGRQGEFDALLRQCWRTRAYGDFWSYMMVAEGAVDIAAEPELNVWDMAALDIIVREAGGQFTSLAGEPGPWGANAVATNGRLHDAVMAYLGHFPDDEPSTWPDEPEDDDEPLADNVTRLRFSRDD</sequence>
<dbReference type="PROSITE" id="PS00629">
    <property type="entry name" value="IMP_1"/>
    <property type="match status" value="1"/>
</dbReference>
<feature type="compositionally biased region" description="Acidic residues" evidence="15">
    <location>
        <begin position="276"/>
        <end position="285"/>
    </location>
</feature>
<organism evidence="16 19">
    <name type="scientific">Aeromicrobium tamlense</name>
    <dbReference type="NCBI Taxonomy" id="375541"/>
    <lineage>
        <taxon>Bacteria</taxon>
        <taxon>Bacillati</taxon>
        <taxon>Actinomycetota</taxon>
        <taxon>Actinomycetes</taxon>
        <taxon>Propionibacteriales</taxon>
        <taxon>Nocardioidaceae</taxon>
        <taxon>Aeromicrobium</taxon>
    </lineage>
</organism>
<keyword evidence="10" id="KW-0368">Histidine biosynthesis</keyword>
<dbReference type="Proteomes" id="UP000659061">
    <property type="component" value="Unassembled WGS sequence"/>
</dbReference>
<evidence type="ECO:0000256" key="10">
    <source>
        <dbReference type="ARBA" id="ARBA00023102"/>
    </source>
</evidence>
<dbReference type="GO" id="GO:0006020">
    <property type="term" value="P:inositol metabolic process"/>
    <property type="evidence" value="ECO:0007669"/>
    <property type="project" value="TreeGrafter"/>
</dbReference>
<feature type="binding site" evidence="14">
    <location>
        <position position="219"/>
    </location>
    <ligand>
        <name>Mg(2+)</name>
        <dbReference type="ChEBI" id="CHEBI:18420"/>
        <label>1</label>
        <note>catalytic</note>
    </ligand>
</feature>
<dbReference type="InterPro" id="IPR000760">
    <property type="entry name" value="Inositol_monophosphatase-like"/>
</dbReference>
<dbReference type="GO" id="GO:0046872">
    <property type="term" value="F:metal ion binding"/>
    <property type="evidence" value="ECO:0007669"/>
    <property type="project" value="UniProtKB-KW"/>
</dbReference>
<evidence type="ECO:0000256" key="13">
    <source>
        <dbReference type="NCBIfam" id="TIGR02067"/>
    </source>
</evidence>
<name>A0A8I0FWU8_9ACTN</name>
<keyword evidence="18" id="KW-1185">Reference proteome</keyword>
<dbReference type="FunFam" id="3.30.540.10:FF:000003">
    <property type="entry name" value="Inositol-1-monophosphatase"/>
    <property type="match status" value="1"/>
</dbReference>
<dbReference type="Gene3D" id="3.30.540.10">
    <property type="entry name" value="Fructose-1,6-Bisphosphatase, subunit A, domain 1"/>
    <property type="match status" value="1"/>
</dbReference>
<evidence type="ECO:0000256" key="7">
    <source>
        <dbReference type="ARBA" id="ARBA00022723"/>
    </source>
</evidence>
<dbReference type="GO" id="GO:0000105">
    <property type="term" value="P:L-histidine biosynthetic process"/>
    <property type="evidence" value="ECO:0007669"/>
    <property type="project" value="UniProtKB-UniRule"/>
</dbReference>
<dbReference type="GO" id="GO:0008934">
    <property type="term" value="F:inositol monophosphate 1-phosphatase activity"/>
    <property type="evidence" value="ECO:0007669"/>
    <property type="project" value="TreeGrafter"/>
</dbReference>
<comment type="function">
    <text evidence="12">Catalyzes the dephosphorylation of histidinol-phosphate to histidinol, the direct precursor of histidine.</text>
</comment>
<dbReference type="EMBL" id="JACBZN010000001">
    <property type="protein sequence ID" value="NYI38677.1"/>
    <property type="molecule type" value="Genomic_DNA"/>
</dbReference>
<feature type="binding site" evidence="14">
    <location>
        <position position="92"/>
    </location>
    <ligand>
        <name>Mg(2+)</name>
        <dbReference type="ChEBI" id="CHEBI:18420"/>
        <label>1</label>
        <note>catalytic</note>
    </ligand>
</feature>
<gene>
    <name evidence="16" type="primary">hisN</name>
    <name evidence="17" type="ORF">BJ975_002052</name>
    <name evidence="16" type="ORF">IDH50_17930</name>
</gene>
<dbReference type="UniPathway" id="UPA00031">
    <property type="reaction ID" value="UER00013"/>
</dbReference>
<dbReference type="AlphaFoldDB" id="A0A8I0FWU8"/>
<dbReference type="EMBL" id="JACWMT010000004">
    <property type="protein sequence ID" value="MBD1272129.1"/>
    <property type="molecule type" value="Genomic_DNA"/>
</dbReference>